<reference evidence="3" key="2">
    <citation type="submission" date="2017-06" db="EMBL/GenBank/DDBJ databases">
        <title>WGS assembly of Brachypodium distachyon.</title>
        <authorList>
            <consortium name="The International Brachypodium Initiative"/>
            <person name="Lucas S."/>
            <person name="Harmon-Smith M."/>
            <person name="Lail K."/>
            <person name="Tice H."/>
            <person name="Grimwood J."/>
            <person name="Bruce D."/>
            <person name="Barry K."/>
            <person name="Shu S."/>
            <person name="Lindquist E."/>
            <person name="Wang M."/>
            <person name="Pitluck S."/>
            <person name="Vogel J.P."/>
            <person name="Garvin D.F."/>
            <person name="Mockler T.C."/>
            <person name="Schmutz J."/>
            <person name="Rokhsar D."/>
            <person name="Bevan M.W."/>
        </authorList>
    </citation>
    <scope>NUCLEOTIDE SEQUENCE</scope>
    <source>
        <strain evidence="3">Bd21</strain>
    </source>
</reference>
<dbReference type="InterPro" id="IPR050164">
    <property type="entry name" value="Peptidase_C19"/>
</dbReference>
<reference evidence="4" key="3">
    <citation type="submission" date="2018-08" db="UniProtKB">
        <authorList>
            <consortium name="EnsemblPlants"/>
        </authorList>
    </citation>
    <scope>IDENTIFICATION</scope>
    <source>
        <strain evidence="4">cv. Bd21</strain>
    </source>
</reference>
<dbReference type="InParanoid" id="A0A2K2D2I8"/>
<proteinExistence type="predicted"/>
<reference evidence="3 4" key="1">
    <citation type="journal article" date="2010" name="Nature">
        <title>Genome sequencing and analysis of the model grass Brachypodium distachyon.</title>
        <authorList>
            <consortium name="International Brachypodium Initiative"/>
        </authorList>
    </citation>
    <scope>NUCLEOTIDE SEQUENCE [LARGE SCALE GENOMIC DNA]</scope>
    <source>
        <strain evidence="3 4">Bd21</strain>
    </source>
</reference>
<dbReference type="InterPro" id="IPR001394">
    <property type="entry name" value="Peptidase_C19_UCH"/>
</dbReference>
<evidence type="ECO:0000313" key="5">
    <source>
        <dbReference type="Proteomes" id="UP000008810"/>
    </source>
</evidence>
<dbReference type="AlphaFoldDB" id="A0A2K2D2I8"/>
<dbReference type="FunCoup" id="A0A2K2D2I8">
    <property type="interactions" value="304"/>
</dbReference>
<gene>
    <name evidence="3" type="ORF">BRADI_3g41007v3</name>
</gene>
<dbReference type="Gene3D" id="3.90.70.10">
    <property type="entry name" value="Cysteine proteinases"/>
    <property type="match status" value="1"/>
</dbReference>
<dbReference type="Proteomes" id="UP000008810">
    <property type="component" value="Chromosome 3"/>
</dbReference>
<dbReference type="Gramene" id="PNT68481">
    <property type="protein sequence ID" value="PNT68481"/>
    <property type="gene ID" value="BRADI_3g41007v3"/>
</dbReference>
<evidence type="ECO:0000313" key="3">
    <source>
        <dbReference type="EMBL" id="PNT68481.1"/>
    </source>
</evidence>
<keyword evidence="5" id="KW-1185">Reference proteome</keyword>
<evidence type="ECO:0000259" key="2">
    <source>
        <dbReference type="PROSITE" id="PS50235"/>
    </source>
</evidence>
<accession>A0A2K2D2I8</accession>
<feature type="domain" description="USP" evidence="2">
    <location>
        <begin position="283"/>
        <end position="656"/>
    </location>
</feature>
<protein>
    <recommendedName>
        <fullName evidence="2">USP domain-containing protein</fullName>
    </recommendedName>
</protein>
<dbReference type="GO" id="GO:0004843">
    <property type="term" value="F:cysteine-type deubiquitinase activity"/>
    <property type="evidence" value="ECO:0007669"/>
    <property type="project" value="InterPro"/>
</dbReference>
<feature type="compositionally biased region" description="Polar residues" evidence="1">
    <location>
        <begin position="604"/>
        <end position="624"/>
    </location>
</feature>
<dbReference type="InterPro" id="IPR038765">
    <property type="entry name" value="Papain-like_cys_pep_sf"/>
</dbReference>
<dbReference type="GO" id="GO:0016579">
    <property type="term" value="P:protein deubiquitination"/>
    <property type="evidence" value="ECO:0007669"/>
    <property type="project" value="InterPro"/>
</dbReference>
<dbReference type="EnsemblPlants" id="PNT68481">
    <property type="protein sequence ID" value="PNT68481"/>
    <property type="gene ID" value="BRADI_3g41007v3"/>
</dbReference>
<organism evidence="3">
    <name type="scientific">Brachypodium distachyon</name>
    <name type="common">Purple false brome</name>
    <name type="synonym">Trachynia distachya</name>
    <dbReference type="NCBI Taxonomy" id="15368"/>
    <lineage>
        <taxon>Eukaryota</taxon>
        <taxon>Viridiplantae</taxon>
        <taxon>Streptophyta</taxon>
        <taxon>Embryophyta</taxon>
        <taxon>Tracheophyta</taxon>
        <taxon>Spermatophyta</taxon>
        <taxon>Magnoliopsida</taxon>
        <taxon>Liliopsida</taxon>
        <taxon>Poales</taxon>
        <taxon>Poaceae</taxon>
        <taxon>BOP clade</taxon>
        <taxon>Pooideae</taxon>
        <taxon>Stipodae</taxon>
        <taxon>Brachypodieae</taxon>
        <taxon>Brachypodium</taxon>
    </lineage>
</organism>
<evidence type="ECO:0000313" key="4">
    <source>
        <dbReference type="EnsemblPlants" id="PNT68481"/>
    </source>
</evidence>
<dbReference type="OrthoDB" id="2020758at2759"/>
<dbReference type="InterPro" id="IPR028889">
    <property type="entry name" value="USP"/>
</dbReference>
<dbReference type="EMBL" id="CM000882">
    <property type="protein sequence ID" value="PNT68481.1"/>
    <property type="molecule type" value="Genomic_DNA"/>
</dbReference>
<sequence length="656" mass="72321">MARLIRDARRYIGFCCRLLFSKICFRLRFSNMLQASSWGFLLVGSFLVREDLPRSWFSPLGFLHLLGFLRCLRIRVTHSCISLGFQATGVMGEDKRKVTTVEEEAAAKSPRKSPRLAPAVVLPAAAPPESSESPSMQLDFSELTSAGECEAATTSGSSDGSLQHEHMLMTDEELGTIANNYKTAKEHPMCQHDECKVTWKGASDGDDEDAGMMLCTECRSHFCTGPAYCFDCEQGLTLGGNSSQDKDEWAVVARNGKDQWGSDDVGGHASGVAYGYGDGYVIRGMPNLGKSCYMNVVLQCLLALRKLRRVILGVDWYGARNFSTGWYLKQLFIETSSENDTRSLLDPHMLLDCGGESDQQFKPNDMADAYQFFVNLRNALDQDIYFLNATNGLLVLCDILDLGPGTPPAVGKSIIGVQSCQTISCKSCSNNLVTHVELYDLQTPVALPSKDPLARSVESPPRIESRTSPRNICKKLFQETDKSDGEKLQTIADGGELGDEAMEKNPEPLQVDSTEVKDVVHGIIPPFFITEDKGKSQSSDIIPPLVITEDKGKAQCSSIIHDVAEHMNSLSTIEDCLALLLMEQPVKWTCRNCSAELRRTNSSKISEQMMGSTNVNTTDGGDQTEQADRKTSPSEQPIDLNRFPLECTSKYATTWF</sequence>
<name>A0A2K2D2I8_BRADI</name>
<dbReference type="PANTHER" id="PTHR24006">
    <property type="entry name" value="UBIQUITIN CARBOXYL-TERMINAL HYDROLASE"/>
    <property type="match status" value="1"/>
</dbReference>
<dbReference type="Pfam" id="PF00443">
    <property type="entry name" value="UCH"/>
    <property type="match status" value="1"/>
</dbReference>
<evidence type="ECO:0000256" key="1">
    <source>
        <dbReference type="SAM" id="MobiDB-lite"/>
    </source>
</evidence>
<feature type="region of interest" description="Disordered" evidence="1">
    <location>
        <begin position="604"/>
        <end position="639"/>
    </location>
</feature>
<dbReference type="PANTHER" id="PTHR24006:SF932">
    <property type="entry name" value="USP DOMAIN-CONTAINING PROTEIN"/>
    <property type="match status" value="1"/>
</dbReference>
<dbReference type="SUPFAM" id="SSF54001">
    <property type="entry name" value="Cysteine proteinases"/>
    <property type="match status" value="1"/>
</dbReference>
<dbReference type="PROSITE" id="PS50235">
    <property type="entry name" value="USP_3"/>
    <property type="match status" value="1"/>
</dbReference>